<evidence type="ECO:0000313" key="2">
    <source>
        <dbReference type="Proteomes" id="UP000574390"/>
    </source>
</evidence>
<dbReference type="EMBL" id="JABANM010026743">
    <property type="protein sequence ID" value="KAF4712495.1"/>
    <property type="molecule type" value="Genomic_DNA"/>
</dbReference>
<organism evidence="1 2">
    <name type="scientific">Perkinsus olseni</name>
    <name type="common">Perkinsus atlanticus</name>
    <dbReference type="NCBI Taxonomy" id="32597"/>
    <lineage>
        <taxon>Eukaryota</taxon>
        <taxon>Sar</taxon>
        <taxon>Alveolata</taxon>
        <taxon>Perkinsozoa</taxon>
        <taxon>Perkinsea</taxon>
        <taxon>Perkinsida</taxon>
        <taxon>Perkinsidae</taxon>
        <taxon>Perkinsus</taxon>
    </lineage>
</organism>
<dbReference type="AlphaFoldDB" id="A0A7J6QVL8"/>
<proteinExistence type="predicted"/>
<sequence>MTSFVDRLFLSPEELAIATEISAITNPTTTPIPRSITIRAAESLQRIVDPRLQSYAVKLLTEPFLKDQDSWRGVVGVCAVFLHLANTDSHLSWLDTILKLCREIGDHFEHEDARVRSLVRMEALSVVRGWGSGTANTHARPATVEGEGSSVSIPTWDELSAEEDPSFDKVTVFFDVASRTRLGYLLQVQLDMPSRHHEIVASAVSSSGRAALALVLLSRDVPEVLSKAMPADGRVSGLVMTGESSPHGGAVTLIYDKTDL</sequence>
<comment type="caution">
    <text evidence="1">The sequence shown here is derived from an EMBL/GenBank/DDBJ whole genome shotgun (WGS) entry which is preliminary data.</text>
</comment>
<dbReference type="Proteomes" id="UP000574390">
    <property type="component" value="Unassembled WGS sequence"/>
</dbReference>
<reference evidence="1 2" key="1">
    <citation type="submission" date="2020-04" db="EMBL/GenBank/DDBJ databases">
        <title>Perkinsus olseni comparative genomics.</title>
        <authorList>
            <person name="Bogema D.R."/>
        </authorList>
    </citation>
    <scope>NUCLEOTIDE SEQUENCE [LARGE SCALE GENOMIC DNA]</scope>
    <source>
        <strain evidence="1">ATCC PRA-205</strain>
    </source>
</reference>
<evidence type="ECO:0000313" key="1">
    <source>
        <dbReference type="EMBL" id="KAF4712495.1"/>
    </source>
</evidence>
<accession>A0A7J6QVL8</accession>
<gene>
    <name evidence="1" type="ORF">FOZ62_029807</name>
</gene>
<protein>
    <submittedName>
        <fullName evidence="1">Uncharacterized protein</fullName>
    </submittedName>
</protein>
<name>A0A7J6QVL8_PEROL</name>